<dbReference type="GO" id="GO:0003886">
    <property type="term" value="F:DNA (cytosine-5-)-methyltransferase activity"/>
    <property type="evidence" value="ECO:0007669"/>
    <property type="project" value="UniProtKB-EC"/>
</dbReference>
<comment type="similarity">
    <text evidence="6 7">Belongs to the class I-like SAM-binding methyltransferase superfamily. C5-methyltransferase family.</text>
</comment>
<name>A0A5P3VFU6_9BURK</name>
<gene>
    <name evidence="9" type="primary">dcm</name>
    <name evidence="9" type="ORF">D2917_12780</name>
</gene>
<keyword evidence="4" id="KW-0680">Restriction system</keyword>
<comment type="catalytic activity">
    <reaction evidence="5 8">
        <text>a 2'-deoxycytidine in DNA + S-adenosyl-L-methionine = a 5-methyl-2'-deoxycytidine in DNA + S-adenosyl-L-homocysteine + H(+)</text>
        <dbReference type="Rhea" id="RHEA:13681"/>
        <dbReference type="Rhea" id="RHEA-COMP:11369"/>
        <dbReference type="Rhea" id="RHEA-COMP:11370"/>
        <dbReference type="ChEBI" id="CHEBI:15378"/>
        <dbReference type="ChEBI" id="CHEBI:57856"/>
        <dbReference type="ChEBI" id="CHEBI:59789"/>
        <dbReference type="ChEBI" id="CHEBI:85452"/>
        <dbReference type="ChEBI" id="CHEBI:85454"/>
        <dbReference type="EC" id="2.1.1.37"/>
    </reaction>
</comment>
<dbReference type="EC" id="2.1.1.37" evidence="8"/>
<dbReference type="SUPFAM" id="SSF53335">
    <property type="entry name" value="S-adenosyl-L-methionine-dependent methyltransferases"/>
    <property type="match status" value="1"/>
</dbReference>
<evidence type="ECO:0000256" key="2">
    <source>
        <dbReference type="ARBA" id="ARBA00022679"/>
    </source>
</evidence>
<dbReference type="GO" id="GO:0044027">
    <property type="term" value="P:negative regulation of gene expression via chromosomal CpG island methylation"/>
    <property type="evidence" value="ECO:0007669"/>
    <property type="project" value="TreeGrafter"/>
</dbReference>
<dbReference type="InterPro" id="IPR018117">
    <property type="entry name" value="C5_DNA_meth_AS"/>
</dbReference>
<evidence type="ECO:0000256" key="8">
    <source>
        <dbReference type="RuleBase" id="RU000417"/>
    </source>
</evidence>
<dbReference type="PANTHER" id="PTHR10629">
    <property type="entry name" value="CYTOSINE-SPECIFIC METHYLTRANSFERASE"/>
    <property type="match status" value="1"/>
</dbReference>
<dbReference type="AlphaFoldDB" id="A0A5P3VFU6"/>
<proteinExistence type="inferred from homology"/>
<sequence>MPLDKNVIPLSRKTRGRSVELFSGCGGLAFGLAFAGFKHDLLVEWDDHACNTVNFNKARRLRQVSNWPLAHADVRDIEWERYRGTDLVAGGPPCQPFSVGGKAAGDQDKRDMWPEAIRAVREIQPRAFIFENVRGLLRPAFSDYVNWIVAYLENPELVRGPMEPHLDHLSRLRAARDSASYEVRVIPVNAADYGAPQKRNRVLVVGMRKDIGALPDFPAPTHSQERLVWDKWVSAEYWEGHGLPRPADSLIPNHEARILRKLRLRNERPTEKAWLTCRDAFSGLGEPSIRHDTPNHIYQPGARVYPGHTGSPIDEPAKALKAGVHGVPGGENMLAREDGSVRYFSIREAARLQGLPDEYQFPGSWTESMRQIGNAVPTQLAHFVGLWLGAFLQNKQPITKVA</sequence>
<dbReference type="InterPro" id="IPR050390">
    <property type="entry name" value="C5-Methyltransferase"/>
</dbReference>
<dbReference type="GO" id="GO:0009307">
    <property type="term" value="P:DNA restriction-modification system"/>
    <property type="evidence" value="ECO:0007669"/>
    <property type="project" value="UniProtKB-KW"/>
</dbReference>
<dbReference type="EMBL" id="CP032519">
    <property type="protein sequence ID" value="QEZ45237.1"/>
    <property type="molecule type" value="Genomic_DNA"/>
</dbReference>
<keyword evidence="1 6" id="KW-0489">Methyltransferase</keyword>
<dbReference type="GO" id="GO:0003677">
    <property type="term" value="F:DNA binding"/>
    <property type="evidence" value="ECO:0007669"/>
    <property type="project" value="TreeGrafter"/>
</dbReference>
<keyword evidence="2 6" id="KW-0808">Transferase</keyword>
<evidence type="ECO:0000256" key="6">
    <source>
        <dbReference type="PROSITE-ProRule" id="PRU01016"/>
    </source>
</evidence>
<dbReference type="PROSITE" id="PS00094">
    <property type="entry name" value="C5_MTASE_1"/>
    <property type="match status" value="1"/>
</dbReference>
<evidence type="ECO:0000256" key="1">
    <source>
        <dbReference type="ARBA" id="ARBA00022603"/>
    </source>
</evidence>
<dbReference type="GO" id="GO:0032259">
    <property type="term" value="P:methylation"/>
    <property type="evidence" value="ECO:0007669"/>
    <property type="project" value="UniProtKB-KW"/>
</dbReference>
<protein>
    <recommendedName>
        <fullName evidence="8">Cytosine-specific methyltransferase</fullName>
        <ecNumber evidence="8">2.1.1.37</ecNumber>
    </recommendedName>
</protein>
<evidence type="ECO:0000256" key="4">
    <source>
        <dbReference type="ARBA" id="ARBA00022747"/>
    </source>
</evidence>
<dbReference type="NCBIfam" id="TIGR00675">
    <property type="entry name" value="dcm"/>
    <property type="match status" value="1"/>
</dbReference>
<organism evidence="9 10">
    <name type="scientific">Cupriavidus oxalaticus</name>
    <dbReference type="NCBI Taxonomy" id="96344"/>
    <lineage>
        <taxon>Bacteria</taxon>
        <taxon>Pseudomonadati</taxon>
        <taxon>Pseudomonadota</taxon>
        <taxon>Betaproteobacteria</taxon>
        <taxon>Burkholderiales</taxon>
        <taxon>Burkholderiaceae</taxon>
        <taxon>Cupriavidus</taxon>
    </lineage>
</organism>
<dbReference type="InterPro" id="IPR029063">
    <property type="entry name" value="SAM-dependent_MTases_sf"/>
</dbReference>
<dbReference type="PANTHER" id="PTHR10629:SF52">
    <property type="entry name" value="DNA (CYTOSINE-5)-METHYLTRANSFERASE 1"/>
    <property type="match status" value="1"/>
</dbReference>
<evidence type="ECO:0000256" key="7">
    <source>
        <dbReference type="RuleBase" id="RU000416"/>
    </source>
</evidence>
<accession>A0A5P3VFU6</accession>
<evidence type="ECO:0000256" key="3">
    <source>
        <dbReference type="ARBA" id="ARBA00022691"/>
    </source>
</evidence>
<dbReference type="InterPro" id="IPR001525">
    <property type="entry name" value="C5_MeTfrase"/>
</dbReference>
<evidence type="ECO:0000313" key="10">
    <source>
        <dbReference type="Proteomes" id="UP000325743"/>
    </source>
</evidence>
<dbReference type="Gene3D" id="3.40.50.150">
    <property type="entry name" value="Vaccinia Virus protein VP39"/>
    <property type="match status" value="1"/>
</dbReference>
<dbReference type="PRINTS" id="PR00105">
    <property type="entry name" value="C5METTRFRASE"/>
</dbReference>
<evidence type="ECO:0000313" key="9">
    <source>
        <dbReference type="EMBL" id="QEZ45237.1"/>
    </source>
</evidence>
<dbReference type="PROSITE" id="PS51679">
    <property type="entry name" value="SAM_MT_C5"/>
    <property type="match status" value="1"/>
</dbReference>
<evidence type="ECO:0000256" key="5">
    <source>
        <dbReference type="ARBA" id="ARBA00047422"/>
    </source>
</evidence>
<dbReference type="Gene3D" id="3.90.120.10">
    <property type="entry name" value="DNA Methylase, subunit A, domain 2"/>
    <property type="match status" value="1"/>
</dbReference>
<feature type="active site" evidence="6">
    <location>
        <position position="94"/>
    </location>
</feature>
<dbReference type="Proteomes" id="UP000325743">
    <property type="component" value="Chromosome 2"/>
</dbReference>
<reference evidence="9 10" key="1">
    <citation type="submission" date="2018-09" db="EMBL/GenBank/DDBJ databases">
        <title>Complete genome sequence of Cupriavidus oxalaticus T2, a bacterium capable of phenol tolerance and degradation.</title>
        <authorList>
            <person name="Yan J."/>
        </authorList>
    </citation>
    <scope>NUCLEOTIDE SEQUENCE [LARGE SCALE GENOMIC DNA]</scope>
    <source>
        <strain evidence="9 10">T2</strain>
    </source>
</reference>
<dbReference type="REBASE" id="333884">
    <property type="entry name" value="M.CoxT2ORF12780P"/>
</dbReference>
<dbReference type="Pfam" id="PF00145">
    <property type="entry name" value="DNA_methylase"/>
    <property type="match status" value="2"/>
</dbReference>
<keyword evidence="3 6" id="KW-0949">S-adenosyl-L-methionine</keyword>